<dbReference type="HOGENOM" id="CLU_054443_1_0_1"/>
<dbReference type="EMBL" id="CAGI01000183">
    <property type="protein sequence ID" value="CCF53476.1"/>
    <property type="molecule type" value="Genomic_DNA"/>
</dbReference>
<comment type="caution">
    <text evidence="1">The sequence shown here is derived from an EMBL/GenBank/DDBJ whole genome shotgun (WGS) entry which is preliminary data.</text>
</comment>
<name>I2G2T3_USTHO</name>
<evidence type="ECO:0000313" key="1">
    <source>
        <dbReference type="EMBL" id="CCF53476.1"/>
    </source>
</evidence>
<proteinExistence type="predicted"/>
<dbReference type="Proteomes" id="UP000006174">
    <property type="component" value="Unassembled WGS sequence"/>
</dbReference>
<sequence length="228" mass="25112">MDSNDIAPPSIQPYSHQHHLVTDLDPSEALDFDHEWDCMMNAIEEAGEMVINLDAIAADLGAELDVAMSEGGITIQDLMNTLGNVPLLETPHSDAMADMYDDISILEPICTESPGPLSYMAFATACSDTQAPTISNHHLDHMAFAVTMMNGTTLVASRQQMHSANGILLEPLSLNKAKACDDWDKWQEAMVSEMESMNKMNVFKLADILRNGKLIGVCWVYKLKLNVQ</sequence>
<reference evidence="1 2" key="1">
    <citation type="journal article" date="2012" name="Plant Cell">
        <title>Genome comparison of barley and maize smut fungi reveals targeted loss of RNA silencing components and species-specific presence of transposable elements.</title>
        <authorList>
            <person name="Laurie J.D."/>
            <person name="Ali S."/>
            <person name="Linning R."/>
            <person name="Mannhaupt G."/>
            <person name="Wong P."/>
            <person name="Gueldener U."/>
            <person name="Muensterkoetter M."/>
            <person name="Moore R."/>
            <person name="Kahmann R."/>
            <person name="Bakkeren G."/>
            <person name="Schirawski J."/>
        </authorList>
    </citation>
    <scope>NUCLEOTIDE SEQUENCE [LARGE SCALE GENOMIC DNA]</scope>
    <source>
        <strain evidence="2">Uh4875-4</strain>
    </source>
</reference>
<dbReference type="AlphaFoldDB" id="I2G2T3"/>
<organism evidence="1 2">
    <name type="scientific">Ustilago hordei</name>
    <name type="common">Barley covered smut fungus</name>
    <dbReference type="NCBI Taxonomy" id="120017"/>
    <lineage>
        <taxon>Eukaryota</taxon>
        <taxon>Fungi</taxon>
        <taxon>Dikarya</taxon>
        <taxon>Basidiomycota</taxon>
        <taxon>Ustilaginomycotina</taxon>
        <taxon>Ustilaginomycetes</taxon>
        <taxon>Ustilaginales</taxon>
        <taxon>Ustilaginaceae</taxon>
        <taxon>Ustilago</taxon>
    </lineage>
</organism>
<evidence type="ECO:0000313" key="2">
    <source>
        <dbReference type="Proteomes" id="UP000006174"/>
    </source>
</evidence>
<gene>
    <name evidence="1" type="ORF">UHOR_02307</name>
</gene>
<dbReference type="STRING" id="1128400.I2G2T3"/>
<keyword evidence="2" id="KW-1185">Reference proteome</keyword>
<protein>
    <submittedName>
        <fullName evidence="1">Uncharacterized protein</fullName>
    </submittedName>
</protein>
<dbReference type="OrthoDB" id="2557820at2759"/>
<accession>I2G2T3</accession>